<evidence type="ECO:0000259" key="9">
    <source>
        <dbReference type="Pfam" id="PF00056"/>
    </source>
</evidence>
<feature type="binding site" evidence="8">
    <location>
        <position position="92"/>
    </location>
    <ligand>
        <name>substrate</name>
    </ligand>
</feature>
<dbReference type="RefSeq" id="WP_341984495.1">
    <property type="nucleotide sequence ID" value="NZ_JBBYAF010000026.1"/>
</dbReference>
<dbReference type="CDD" id="cd05291">
    <property type="entry name" value="HicDH_like"/>
    <property type="match status" value="1"/>
</dbReference>
<feature type="binding site" evidence="8">
    <location>
        <position position="17"/>
    </location>
    <ligand>
        <name>NAD(+)</name>
        <dbReference type="ChEBI" id="CHEBI:57540"/>
    </ligand>
</feature>
<dbReference type="Gene3D" id="3.90.110.10">
    <property type="entry name" value="Lactate dehydrogenase/glycoside hydrolase, family 4, C-terminal"/>
    <property type="match status" value="1"/>
</dbReference>
<feature type="binding site" evidence="8">
    <location>
        <position position="86"/>
    </location>
    <ligand>
        <name>substrate</name>
    </ligand>
</feature>
<evidence type="ECO:0000313" key="12">
    <source>
        <dbReference type="Proteomes" id="UP001389717"/>
    </source>
</evidence>
<feature type="binding site" evidence="8">
    <location>
        <position position="147"/>
    </location>
    <ligand>
        <name>NAD(+)</name>
        <dbReference type="ChEBI" id="CHEBI:57540"/>
    </ligand>
</feature>
<accession>A0ABU9KB22</accession>
<dbReference type="NCBIfam" id="NF004863">
    <property type="entry name" value="PRK06223.1"/>
    <property type="match status" value="1"/>
</dbReference>
<evidence type="ECO:0000256" key="7">
    <source>
        <dbReference type="ARBA" id="ARBA00049258"/>
    </source>
</evidence>
<dbReference type="PIRSF" id="PIRSF000102">
    <property type="entry name" value="Lac_mal_DH"/>
    <property type="match status" value="1"/>
</dbReference>
<dbReference type="InterPro" id="IPR018177">
    <property type="entry name" value="L-lactate_DH_AS"/>
</dbReference>
<evidence type="ECO:0000256" key="5">
    <source>
        <dbReference type="ARBA" id="ARBA00023002"/>
    </source>
</evidence>
<feature type="binding site" evidence="8">
    <location>
        <position position="43"/>
    </location>
    <ligand>
        <name>NAD(+)</name>
        <dbReference type="ChEBI" id="CHEBI:57540"/>
    </ligand>
</feature>
<gene>
    <name evidence="8" type="primary">ldh</name>
    <name evidence="11" type="ORF">AAEO50_13535</name>
</gene>
<feature type="binding site" evidence="8">
    <location>
        <position position="172"/>
    </location>
    <ligand>
        <name>beta-D-fructose 1,6-bisphosphate</name>
        <dbReference type="ChEBI" id="CHEBI:32966"/>
        <note>allosteric activator</note>
    </ligand>
</feature>
<comment type="activity regulation">
    <text evidence="8">Allosterically activated by fructose 1,6-bisphosphate (FBP).</text>
</comment>
<dbReference type="EC" id="1.1.1.27" evidence="3 8"/>
<dbReference type="InterPro" id="IPR036291">
    <property type="entry name" value="NAD(P)-bd_dom_sf"/>
</dbReference>
<evidence type="ECO:0000256" key="4">
    <source>
        <dbReference type="ARBA" id="ARBA00022533"/>
    </source>
</evidence>
<comment type="similarity">
    <text evidence="2 8">Belongs to the LDH/MDH superfamily. LDH family.</text>
</comment>
<dbReference type="PANTHER" id="PTHR43128:SF16">
    <property type="entry name" value="L-LACTATE DEHYDROGENASE"/>
    <property type="match status" value="1"/>
</dbReference>
<dbReference type="NCBIfam" id="NF000824">
    <property type="entry name" value="PRK00066.1"/>
    <property type="match status" value="1"/>
</dbReference>
<feature type="binding site" evidence="8">
    <location>
        <begin position="124"/>
        <end position="127"/>
    </location>
    <ligand>
        <name>substrate</name>
    </ligand>
</feature>
<protein>
    <recommendedName>
        <fullName evidence="3 8">L-lactate dehydrogenase</fullName>
        <shortName evidence="8">L-LDH</shortName>
        <ecNumber evidence="3 8">1.1.1.27</ecNumber>
    </recommendedName>
</protein>
<comment type="pathway">
    <text evidence="1 8">Fermentation; pyruvate fermentation to lactate; (S)-lactate from pyruvate: step 1/1.</text>
</comment>
<keyword evidence="6 8" id="KW-0520">NAD</keyword>
<proteinExistence type="inferred from homology"/>
<dbReference type="NCBIfam" id="TIGR01771">
    <property type="entry name" value="L-LDH-NAD"/>
    <property type="match status" value="1"/>
</dbReference>
<dbReference type="EMBL" id="JBBYAF010000026">
    <property type="protein sequence ID" value="MEL3973304.1"/>
    <property type="molecule type" value="Genomic_DNA"/>
</dbReference>
<feature type="binding site" evidence="8">
    <location>
        <begin position="83"/>
        <end position="84"/>
    </location>
    <ligand>
        <name>NAD(+)</name>
        <dbReference type="ChEBI" id="CHEBI:57540"/>
    </ligand>
</feature>
<feature type="binding site" evidence="8">
    <location>
        <begin position="122"/>
        <end position="124"/>
    </location>
    <ligand>
        <name>NAD(+)</name>
        <dbReference type="ChEBI" id="CHEBI:57540"/>
    </ligand>
</feature>
<feature type="binding site" evidence="8">
    <location>
        <begin position="152"/>
        <end position="155"/>
    </location>
    <ligand>
        <name>substrate</name>
    </ligand>
</feature>
<comment type="caution">
    <text evidence="11">The sequence shown here is derived from an EMBL/GenBank/DDBJ whole genome shotgun (WGS) entry which is preliminary data.</text>
</comment>
<keyword evidence="4 8" id="KW-0021">Allosteric enzyme</keyword>
<dbReference type="InterPro" id="IPR001557">
    <property type="entry name" value="L-lactate/malate_DH"/>
</dbReference>
<dbReference type="InterPro" id="IPR011304">
    <property type="entry name" value="L-lactate_DH"/>
</dbReference>
<dbReference type="PROSITE" id="PS00064">
    <property type="entry name" value="L_LDH"/>
    <property type="match status" value="1"/>
</dbReference>
<keyword evidence="12" id="KW-1185">Reference proteome</keyword>
<dbReference type="InterPro" id="IPR001236">
    <property type="entry name" value="Lactate/malate_DH_N"/>
</dbReference>
<sequence>MSITLGNKVVLVGTGAVGSSYAYSLMNQGLSDELVLVDLNEGKAQGDVMDLDHGIVYAPSSMMIRYGSYEDCKDAAIVVICAGAAQKPGETRLDLVNKNVKIFESIVGEIMKSGFDGIFIVATNPVDILTYATRKFSGLPKERVIGSGTVLDTARFRHFLGKEFGTAPTSVHGYIIGEHGDSQLPVWSSANISGTPVAPKLSEGRKSEIAEQVRDAAYRIIEMKGATYYGIAMGLARITKAILRNEHVVLPVGAMLEGEYGEEDVYIGVPCVIHRKGIEKVIELSLNDVEKEKFTASVQTLKDIQGQVWG</sequence>
<comment type="function">
    <text evidence="8">Catalyzes the conversion of lactate to pyruvate.</text>
</comment>
<name>A0ABU9KB22_9BACI</name>
<dbReference type="Proteomes" id="UP001389717">
    <property type="component" value="Unassembled WGS sequence"/>
</dbReference>
<evidence type="ECO:0000256" key="3">
    <source>
        <dbReference type="ARBA" id="ARBA00012967"/>
    </source>
</evidence>
<keyword evidence="5 8" id="KW-0560">Oxidoreductase</keyword>
<dbReference type="PRINTS" id="PR00086">
    <property type="entry name" value="LLDHDRGNASE"/>
</dbReference>
<dbReference type="Pfam" id="PF00056">
    <property type="entry name" value="Ldh_1_N"/>
    <property type="match status" value="1"/>
</dbReference>
<evidence type="ECO:0000256" key="2">
    <source>
        <dbReference type="ARBA" id="ARBA00006054"/>
    </source>
</evidence>
<evidence type="ECO:0000256" key="6">
    <source>
        <dbReference type="ARBA" id="ARBA00023027"/>
    </source>
</evidence>
<dbReference type="SUPFAM" id="SSF56327">
    <property type="entry name" value="LDH C-terminal domain-like"/>
    <property type="match status" value="1"/>
</dbReference>
<evidence type="ECO:0000259" key="10">
    <source>
        <dbReference type="Pfam" id="PF02866"/>
    </source>
</evidence>
<dbReference type="InterPro" id="IPR022383">
    <property type="entry name" value="Lactate/malate_DH_C"/>
</dbReference>
<feature type="binding site" evidence="8">
    <location>
        <position position="157"/>
    </location>
    <ligand>
        <name>beta-D-fructose 1,6-bisphosphate</name>
        <dbReference type="ChEBI" id="CHEBI:32966"/>
        <note>allosteric activator</note>
    </ligand>
</feature>
<comment type="subcellular location">
    <subcellularLocation>
        <location evidence="8">Cytoplasm</location>
    </subcellularLocation>
</comment>
<reference evidence="11 12" key="1">
    <citation type="submission" date="2024-04" db="EMBL/GenBank/DDBJ databases">
        <title>Bacillus oryzaecorticis sp. nov., a moderately halophilic bacterium isolated from rice husks.</title>
        <authorList>
            <person name="Zhu H.-S."/>
        </authorList>
    </citation>
    <scope>NUCLEOTIDE SEQUENCE [LARGE SCALE GENOMIC DNA]</scope>
    <source>
        <strain evidence="11 12">ZC255</strain>
    </source>
</reference>
<keyword evidence="8" id="KW-0597">Phosphoprotein</keyword>
<evidence type="ECO:0000256" key="8">
    <source>
        <dbReference type="HAMAP-Rule" id="MF_00488"/>
    </source>
</evidence>
<dbReference type="Gene3D" id="3.40.50.720">
    <property type="entry name" value="NAD(P)-binding Rossmann-like Domain"/>
    <property type="match status" value="1"/>
</dbReference>
<keyword evidence="8" id="KW-0963">Cytoplasm</keyword>
<feature type="domain" description="Lactate/malate dehydrogenase C-terminal" evidence="10">
    <location>
        <begin position="149"/>
        <end position="304"/>
    </location>
</feature>
<dbReference type="Pfam" id="PF02866">
    <property type="entry name" value="Ldh_1_C"/>
    <property type="match status" value="1"/>
</dbReference>
<comment type="subunit">
    <text evidence="8">Homotetramer.</text>
</comment>
<organism evidence="11 12">
    <name type="scientific">Rossellomorea oryzaecorticis</name>
    <dbReference type="NCBI Taxonomy" id="1396505"/>
    <lineage>
        <taxon>Bacteria</taxon>
        <taxon>Bacillati</taxon>
        <taxon>Bacillota</taxon>
        <taxon>Bacilli</taxon>
        <taxon>Bacillales</taxon>
        <taxon>Bacillaceae</taxon>
        <taxon>Rossellomorea</taxon>
    </lineage>
</organism>
<feature type="binding site" evidence="8">
    <location>
        <position position="227"/>
    </location>
    <ligand>
        <name>substrate</name>
    </ligand>
</feature>
<feature type="binding site" evidence="8">
    <location>
        <position position="105"/>
    </location>
    <ligand>
        <name>NAD(+)</name>
        <dbReference type="ChEBI" id="CHEBI:57540"/>
    </ligand>
</feature>
<dbReference type="PANTHER" id="PTHR43128">
    <property type="entry name" value="L-2-HYDROXYCARBOXYLATE DEHYDROGENASE (NAD(P)(+))"/>
    <property type="match status" value="1"/>
</dbReference>
<feature type="modified residue" description="Phosphotyrosine" evidence="8">
    <location>
        <position position="218"/>
    </location>
</feature>
<dbReference type="InterPro" id="IPR015955">
    <property type="entry name" value="Lactate_DH/Glyco_Ohase_4_C"/>
</dbReference>
<feature type="active site" description="Proton acceptor" evidence="8">
    <location>
        <position position="179"/>
    </location>
</feature>
<feature type="binding site" evidence="8">
    <location>
        <position position="38"/>
    </location>
    <ligand>
        <name>NAD(+)</name>
        <dbReference type="ChEBI" id="CHEBI:57540"/>
    </ligand>
</feature>
<dbReference type="GO" id="GO:0004459">
    <property type="term" value="F:L-lactate dehydrogenase (NAD+) activity"/>
    <property type="evidence" value="ECO:0007669"/>
    <property type="project" value="UniProtKB-EC"/>
</dbReference>
<dbReference type="HAMAP" id="MF_00488">
    <property type="entry name" value="Lactate_dehydrog"/>
    <property type="match status" value="1"/>
</dbReference>
<dbReference type="SUPFAM" id="SSF51735">
    <property type="entry name" value="NAD(P)-binding Rossmann-fold domains"/>
    <property type="match status" value="1"/>
</dbReference>
<evidence type="ECO:0000256" key="1">
    <source>
        <dbReference type="ARBA" id="ARBA00004843"/>
    </source>
</evidence>
<evidence type="ECO:0000313" key="11">
    <source>
        <dbReference type="EMBL" id="MEL3973304.1"/>
    </source>
</evidence>
<feature type="domain" description="Lactate/malate dehydrogenase N-terminal" evidence="9">
    <location>
        <begin position="8"/>
        <end position="146"/>
    </location>
</feature>
<comment type="catalytic activity">
    <reaction evidence="7 8">
        <text>(S)-lactate + NAD(+) = pyruvate + NADH + H(+)</text>
        <dbReference type="Rhea" id="RHEA:23444"/>
        <dbReference type="ChEBI" id="CHEBI:15361"/>
        <dbReference type="ChEBI" id="CHEBI:15378"/>
        <dbReference type="ChEBI" id="CHEBI:16651"/>
        <dbReference type="ChEBI" id="CHEBI:57540"/>
        <dbReference type="ChEBI" id="CHEBI:57945"/>
        <dbReference type="EC" id="1.1.1.27"/>
    </reaction>
</comment>
<feature type="binding site" evidence="8">
    <location>
        <position position="69"/>
    </location>
    <ligand>
        <name>NAD(+)</name>
        <dbReference type="ChEBI" id="CHEBI:57540"/>
    </ligand>
</feature>